<sequence>MGKNSVKYVTIVGAGALLAHAGLGIYNSKITLKGGTTLTFADDTVSFILLVLIEIVVSAYVFWAFVIKEGKEEQRADDV</sequence>
<feature type="transmembrane region" description="Helical" evidence="1">
    <location>
        <begin position="45"/>
        <end position="66"/>
    </location>
</feature>
<proteinExistence type="predicted"/>
<protein>
    <submittedName>
        <fullName evidence="2">Uncharacterized protein</fullName>
    </submittedName>
</protein>
<organism evidence="2 3">
    <name type="scientific">Alteromonas arenosi</name>
    <dbReference type="NCBI Taxonomy" id="3055817"/>
    <lineage>
        <taxon>Bacteria</taxon>
        <taxon>Pseudomonadati</taxon>
        <taxon>Pseudomonadota</taxon>
        <taxon>Gammaproteobacteria</taxon>
        <taxon>Alteromonadales</taxon>
        <taxon>Alteromonadaceae</taxon>
        <taxon>Alteromonas/Salinimonas group</taxon>
        <taxon>Alteromonas</taxon>
    </lineage>
</organism>
<dbReference type="Proteomes" id="UP001234343">
    <property type="component" value="Unassembled WGS sequence"/>
</dbReference>
<evidence type="ECO:0000313" key="2">
    <source>
        <dbReference type="EMBL" id="MDM7861650.1"/>
    </source>
</evidence>
<keyword evidence="3" id="KW-1185">Reference proteome</keyword>
<evidence type="ECO:0000313" key="3">
    <source>
        <dbReference type="Proteomes" id="UP001234343"/>
    </source>
</evidence>
<evidence type="ECO:0000256" key="1">
    <source>
        <dbReference type="SAM" id="Phobius"/>
    </source>
</evidence>
<keyword evidence="1" id="KW-1133">Transmembrane helix</keyword>
<dbReference type="EMBL" id="JAUCBP010000012">
    <property type="protein sequence ID" value="MDM7861650.1"/>
    <property type="molecule type" value="Genomic_DNA"/>
</dbReference>
<keyword evidence="1" id="KW-0812">Transmembrane</keyword>
<accession>A0ABT7SZN9</accession>
<dbReference type="RefSeq" id="WP_289366296.1">
    <property type="nucleotide sequence ID" value="NZ_JAUCBP010000012.1"/>
</dbReference>
<gene>
    <name evidence="2" type="ORF">QTP81_13700</name>
</gene>
<reference evidence="2 3" key="1">
    <citation type="submission" date="2023-06" db="EMBL/GenBank/DDBJ databases">
        <title>Alteromonas sp. ASW11-36 isolated from intertidal sand.</title>
        <authorList>
            <person name="Li Y."/>
        </authorList>
    </citation>
    <scope>NUCLEOTIDE SEQUENCE [LARGE SCALE GENOMIC DNA]</scope>
    <source>
        <strain evidence="2 3">ASW11-36</strain>
    </source>
</reference>
<keyword evidence="1" id="KW-0472">Membrane</keyword>
<name>A0ABT7SZN9_9ALTE</name>
<comment type="caution">
    <text evidence="2">The sequence shown here is derived from an EMBL/GenBank/DDBJ whole genome shotgun (WGS) entry which is preliminary data.</text>
</comment>